<dbReference type="InterPro" id="IPR008320">
    <property type="entry name" value="UCP032025"/>
</dbReference>
<proteinExistence type="predicted"/>
<gene>
    <name evidence="1" type="ORF">GA0071312_3061</name>
</gene>
<dbReference type="Proteomes" id="UP000182800">
    <property type="component" value="Unassembled WGS sequence"/>
</dbReference>
<organism evidence="1 2">
    <name type="scientific">Saliniramus fredricksonii</name>
    <dbReference type="NCBI Taxonomy" id="1653334"/>
    <lineage>
        <taxon>Bacteria</taxon>
        <taxon>Pseudomonadati</taxon>
        <taxon>Pseudomonadota</taxon>
        <taxon>Alphaproteobacteria</taxon>
        <taxon>Hyphomicrobiales</taxon>
        <taxon>Salinarimonadaceae</taxon>
        <taxon>Saliniramus</taxon>
    </lineage>
</organism>
<sequence length="191" mass="21057">MPGPDAGAGLVLVDAARELLRDGSPYAQFALESGDQVHMHEGARFVALNLLKLCVGAESIRDLEEWIEETRILAKRLGRPFEQAHTTRMVPKRAGEIVGGGSLYWVIKGQISARQNLKAIRPFKDTAGIGRCHLVLTPKVIPVEPRPCRPFQGWRYLEAKDAPADLTREAAQGLAAMPEDMRRELAELGLL</sequence>
<evidence type="ECO:0008006" key="3">
    <source>
        <dbReference type="Google" id="ProtNLM"/>
    </source>
</evidence>
<dbReference type="Pfam" id="PF07370">
    <property type="entry name" value="DUF1489"/>
    <property type="match status" value="1"/>
</dbReference>
<evidence type="ECO:0000313" key="1">
    <source>
        <dbReference type="EMBL" id="SCC82085.1"/>
    </source>
</evidence>
<protein>
    <recommendedName>
        <fullName evidence="3">Lysophospholipase</fullName>
    </recommendedName>
</protein>
<dbReference type="EMBL" id="FMBM01000002">
    <property type="protein sequence ID" value="SCC82085.1"/>
    <property type="molecule type" value="Genomic_DNA"/>
</dbReference>
<name>A0ABY0KC75_9HYPH</name>
<accession>A0ABY0KC75</accession>
<reference evidence="1 2" key="1">
    <citation type="submission" date="2016-08" db="EMBL/GenBank/DDBJ databases">
        <authorList>
            <person name="Varghese N."/>
            <person name="Submissions Spin"/>
        </authorList>
    </citation>
    <scope>NUCLEOTIDE SEQUENCE [LARGE SCALE GENOMIC DNA]</scope>
    <source>
        <strain evidence="1 2">HL-109</strain>
    </source>
</reference>
<comment type="caution">
    <text evidence="1">The sequence shown here is derived from an EMBL/GenBank/DDBJ whole genome shotgun (WGS) entry which is preliminary data.</text>
</comment>
<evidence type="ECO:0000313" key="2">
    <source>
        <dbReference type="Proteomes" id="UP000182800"/>
    </source>
</evidence>
<keyword evidence="2" id="KW-1185">Reference proteome</keyword>